<keyword evidence="1" id="KW-0472">Membrane</keyword>
<organism evidence="2 3">
    <name type="scientific">Caulobacter hibisci</name>
    <dbReference type="NCBI Taxonomy" id="2035993"/>
    <lineage>
        <taxon>Bacteria</taxon>
        <taxon>Pseudomonadati</taxon>
        <taxon>Pseudomonadota</taxon>
        <taxon>Alphaproteobacteria</taxon>
        <taxon>Caulobacterales</taxon>
        <taxon>Caulobacteraceae</taxon>
        <taxon>Caulobacter</taxon>
    </lineage>
</organism>
<protein>
    <submittedName>
        <fullName evidence="2">Uncharacterized protein</fullName>
    </submittedName>
</protein>
<name>A0ABS0T1E2_9CAUL</name>
<keyword evidence="1" id="KW-1133">Transmembrane helix</keyword>
<evidence type="ECO:0000313" key="2">
    <source>
        <dbReference type="EMBL" id="MBI1685484.1"/>
    </source>
</evidence>
<evidence type="ECO:0000313" key="3">
    <source>
        <dbReference type="Proteomes" id="UP000639859"/>
    </source>
</evidence>
<accession>A0ABS0T1E2</accession>
<keyword evidence="3" id="KW-1185">Reference proteome</keyword>
<dbReference type="RefSeq" id="WP_198577391.1">
    <property type="nucleotide sequence ID" value="NZ_JADWOX010000013.1"/>
</dbReference>
<comment type="caution">
    <text evidence="2">The sequence shown here is derived from an EMBL/GenBank/DDBJ whole genome shotgun (WGS) entry which is preliminary data.</text>
</comment>
<evidence type="ECO:0000256" key="1">
    <source>
        <dbReference type="SAM" id="Phobius"/>
    </source>
</evidence>
<keyword evidence="1" id="KW-0812">Transmembrane</keyword>
<gene>
    <name evidence="2" type="ORF">I4Q42_17575</name>
</gene>
<reference evidence="2 3" key="1">
    <citation type="submission" date="2020-11" db="EMBL/GenBank/DDBJ databases">
        <title>genome sequence of strain KACC 18849.</title>
        <authorList>
            <person name="Gao J."/>
            <person name="Zhang X."/>
        </authorList>
    </citation>
    <scope>NUCLEOTIDE SEQUENCE [LARGE SCALE GENOMIC DNA]</scope>
    <source>
        <strain evidence="2 3">KACC 18849</strain>
    </source>
</reference>
<dbReference type="Proteomes" id="UP000639859">
    <property type="component" value="Unassembled WGS sequence"/>
</dbReference>
<feature type="transmembrane region" description="Helical" evidence="1">
    <location>
        <begin position="6"/>
        <end position="25"/>
    </location>
</feature>
<sequence length="75" mass="8103">MAVWIQYLVAFITLLVLAPLIAWVARRFGSKTKGGLMLASVLLGFGGMLDQPAKHAIEAAEPVKRSPENDEPPLS</sequence>
<dbReference type="EMBL" id="JADWOX010000013">
    <property type="protein sequence ID" value="MBI1685484.1"/>
    <property type="molecule type" value="Genomic_DNA"/>
</dbReference>
<proteinExistence type="predicted"/>